<evidence type="ECO:0000313" key="2">
    <source>
        <dbReference type="EMBL" id="KKL78872.1"/>
    </source>
</evidence>
<gene>
    <name evidence="2" type="ORF">LCGC14_2020520</name>
</gene>
<feature type="transmembrane region" description="Helical" evidence="1">
    <location>
        <begin position="45"/>
        <end position="66"/>
    </location>
</feature>
<sequence length="86" mass="10234">MEKQTTYGELKMRKAEIRNEIEKNNFSNYNEYRCLLQRIKNAEQWLLWKIVCLVALVAIISGCNTVDGLRTDIHQWTENPTHHQSR</sequence>
<keyword evidence="1" id="KW-0812">Transmembrane</keyword>
<reference evidence="2" key="1">
    <citation type="journal article" date="2015" name="Nature">
        <title>Complex archaea that bridge the gap between prokaryotes and eukaryotes.</title>
        <authorList>
            <person name="Spang A."/>
            <person name="Saw J.H."/>
            <person name="Jorgensen S.L."/>
            <person name="Zaremba-Niedzwiedzka K."/>
            <person name="Martijn J."/>
            <person name="Lind A.E."/>
            <person name="van Eijk R."/>
            <person name="Schleper C."/>
            <person name="Guy L."/>
            <person name="Ettema T.J."/>
        </authorList>
    </citation>
    <scope>NUCLEOTIDE SEQUENCE</scope>
</reference>
<keyword evidence="1" id="KW-0472">Membrane</keyword>
<name>A0A0F9HUT5_9ZZZZ</name>
<proteinExistence type="predicted"/>
<keyword evidence="1" id="KW-1133">Transmembrane helix</keyword>
<comment type="caution">
    <text evidence="2">The sequence shown here is derived from an EMBL/GenBank/DDBJ whole genome shotgun (WGS) entry which is preliminary data.</text>
</comment>
<evidence type="ECO:0000256" key="1">
    <source>
        <dbReference type="SAM" id="Phobius"/>
    </source>
</evidence>
<accession>A0A0F9HUT5</accession>
<protein>
    <submittedName>
        <fullName evidence="2">Uncharacterized protein</fullName>
    </submittedName>
</protein>
<dbReference type="AlphaFoldDB" id="A0A0F9HUT5"/>
<dbReference type="EMBL" id="LAZR01023330">
    <property type="protein sequence ID" value="KKL78872.1"/>
    <property type="molecule type" value="Genomic_DNA"/>
</dbReference>
<organism evidence="2">
    <name type="scientific">marine sediment metagenome</name>
    <dbReference type="NCBI Taxonomy" id="412755"/>
    <lineage>
        <taxon>unclassified sequences</taxon>
        <taxon>metagenomes</taxon>
        <taxon>ecological metagenomes</taxon>
    </lineage>
</organism>